<dbReference type="InterPro" id="IPR032807">
    <property type="entry name" value="GNVR"/>
</dbReference>
<evidence type="ECO:0000256" key="5">
    <source>
        <dbReference type="ARBA" id="ARBA00022777"/>
    </source>
</evidence>
<keyword evidence="10" id="KW-0472">Membrane</keyword>
<dbReference type="PANTHER" id="PTHR32309">
    <property type="entry name" value="TYROSINE-PROTEIN KINASE"/>
    <property type="match status" value="1"/>
</dbReference>
<dbReference type="CDD" id="cd05387">
    <property type="entry name" value="BY-kinase"/>
    <property type="match status" value="1"/>
</dbReference>
<keyword evidence="4" id="KW-0547">Nucleotide-binding</keyword>
<keyword evidence="10" id="KW-1133">Transmembrane helix</keyword>
<accession>A0A916UEY8</accession>
<evidence type="ECO:0000256" key="4">
    <source>
        <dbReference type="ARBA" id="ARBA00022741"/>
    </source>
</evidence>
<keyword evidence="9" id="KW-0175">Coiled coil</keyword>
<dbReference type="GO" id="GO:0004715">
    <property type="term" value="F:non-membrane spanning protein tyrosine kinase activity"/>
    <property type="evidence" value="ECO:0007669"/>
    <property type="project" value="UniProtKB-EC"/>
</dbReference>
<feature type="domain" description="AAA" evidence="11">
    <location>
        <begin position="578"/>
        <end position="696"/>
    </location>
</feature>
<comment type="similarity">
    <text evidence="1">Belongs to the CpsD/CapB family.</text>
</comment>
<evidence type="ECO:0000256" key="10">
    <source>
        <dbReference type="SAM" id="Phobius"/>
    </source>
</evidence>
<keyword evidence="14" id="KW-1185">Reference proteome</keyword>
<comment type="catalytic activity">
    <reaction evidence="8">
        <text>L-tyrosyl-[protein] + ATP = O-phospho-L-tyrosyl-[protein] + ADP + H(+)</text>
        <dbReference type="Rhea" id="RHEA:10596"/>
        <dbReference type="Rhea" id="RHEA-COMP:10136"/>
        <dbReference type="Rhea" id="RHEA-COMP:20101"/>
        <dbReference type="ChEBI" id="CHEBI:15378"/>
        <dbReference type="ChEBI" id="CHEBI:30616"/>
        <dbReference type="ChEBI" id="CHEBI:46858"/>
        <dbReference type="ChEBI" id="CHEBI:61978"/>
        <dbReference type="ChEBI" id="CHEBI:456216"/>
        <dbReference type="EC" id="2.7.10.2"/>
    </reaction>
</comment>
<keyword evidence="6" id="KW-0067">ATP-binding</keyword>
<evidence type="ECO:0000313" key="13">
    <source>
        <dbReference type="EMBL" id="GGC69848.1"/>
    </source>
</evidence>
<dbReference type="Pfam" id="PF13614">
    <property type="entry name" value="AAA_31"/>
    <property type="match status" value="1"/>
</dbReference>
<evidence type="ECO:0000256" key="1">
    <source>
        <dbReference type="ARBA" id="ARBA00007316"/>
    </source>
</evidence>
<gene>
    <name evidence="13" type="primary">wzc</name>
    <name evidence="13" type="ORF">GCM10011387_24090</name>
</gene>
<feature type="domain" description="Tyrosine-protein kinase G-rich" evidence="12">
    <location>
        <begin position="433"/>
        <end position="509"/>
    </location>
</feature>
<reference evidence="13" key="2">
    <citation type="submission" date="2020-09" db="EMBL/GenBank/DDBJ databases">
        <authorList>
            <person name="Sun Q."/>
            <person name="Zhou Y."/>
        </authorList>
    </citation>
    <scope>NUCLEOTIDE SEQUENCE</scope>
    <source>
        <strain evidence="13">CGMCC 1.15343</strain>
    </source>
</reference>
<evidence type="ECO:0000256" key="6">
    <source>
        <dbReference type="ARBA" id="ARBA00022840"/>
    </source>
</evidence>
<dbReference type="GO" id="GO:0005524">
    <property type="term" value="F:ATP binding"/>
    <property type="evidence" value="ECO:0007669"/>
    <property type="project" value="UniProtKB-KW"/>
</dbReference>
<dbReference type="InterPro" id="IPR025669">
    <property type="entry name" value="AAA_dom"/>
</dbReference>
<keyword evidence="10" id="KW-0812">Transmembrane</keyword>
<dbReference type="GO" id="GO:0005886">
    <property type="term" value="C:plasma membrane"/>
    <property type="evidence" value="ECO:0007669"/>
    <property type="project" value="TreeGrafter"/>
</dbReference>
<dbReference type="Pfam" id="PF13807">
    <property type="entry name" value="GNVR"/>
    <property type="match status" value="1"/>
</dbReference>
<dbReference type="PANTHER" id="PTHR32309:SF13">
    <property type="entry name" value="FERRIC ENTEROBACTIN TRANSPORT PROTEIN FEPE"/>
    <property type="match status" value="1"/>
</dbReference>
<dbReference type="AlphaFoldDB" id="A0A916UEY8"/>
<feature type="coiled-coil region" evidence="9">
    <location>
        <begin position="303"/>
        <end position="330"/>
    </location>
</feature>
<dbReference type="Gene3D" id="3.40.50.300">
    <property type="entry name" value="P-loop containing nucleotide triphosphate hydrolases"/>
    <property type="match status" value="1"/>
</dbReference>
<sequence>MMEVKAKNYSQNGLKFSYNRLLKIISSRWYWLVATFFIAVISTYIYLSIAPKFYAMDATLKFEEKRSEISELINVRNTYERSNKLQSEQFVIRSRAVLLDAAKRLNYPVAFYKMGLLDLVELYPLVPFNIIILHQTSGNNQIDNYRITPVSKDQFELEYRVAGSTVRKTHHTNEAISIGGYQFLVAGQFKSTQIKTPYYIHFNAPAALVRRIDNGLTMTENKNTNILSFTQKDKNPVFAADILNAVLEAYISYDQIQKTRSANQTITFIDTLQNRLAQVVSHSGTNFEKFKVRSKMLNVSGITAQALNKLETLEKQKADLELDIMKTDLLKGQLLLDNGDGSIDFDLQNIEDPLLANLLAQYNVLLLKKQNQLSTYKGSSEVVKDTEAQLGILRQALTNNITAQHRRNTEAKLLLQQQIDKNQVQLNQLPTAEKDFMNLQSTFDVNQKVYAYLNQKKLEAQISRAAITPAATIVNKAVAQFTPVAPVAMNTYKSTMIIGLLGGIGLIFLVRAMNPYIFDRETLEQLTSTPIIGVIRKYPSRLPRNPGLLLEPGKTMFAESIRSLRTNISFLAPDIGKKMICITSETAGEGKSFTALCLAHSLSLIDKRVLLIAADLRKSMLHMAFDATNQRGLSNYLSAQAELSEVIVHHSDWLSYITAGPVPPNPAELLYGQRMHRLLAEAKLEYDYVIIDSAPVGLVSDAVPMLKSADINLFIIRAGVSRYHAAVVPDRLSKELDMDNFHIVLNAFNYDNLHSPYYSTSLYTEADASGTLQGYLGGTQKRSWWQSRNAN</sequence>
<evidence type="ECO:0000256" key="8">
    <source>
        <dbReference type="ARBA" id="ARBA00051245"/>
    </source>
</evidence>
<dbReference type="RefSeq" id="WP_188627163.1">
    <property type="nucleotide sequence ID" value="NZ_BMIL01000008.1"/>
</dbReference>
<name>A0A916UEY8_9SPHI</name>
<proteinExistence type="inferred from homology"/>
<dbReference type="InterPro" id="IPR005702">
    <property type="entry name" value="Wzc-like_C"/>
</dbReference>
<dbReference type="EC" id="2.7.10.2" evidence="2"/>
<evidence type="ECO:0000256" key="2">
    <source>
        <dbReference type="ARBA" id="ARBA00011903"/>
    </source>
</evidence>
<dbReference type="InterPro" id="IPR027417">
    <property type="entry name" value="P-loop_NTPase"/>
</dbReference>
<evidence type="ECO:0000256" key="3">
    <source>
        <dbReference type="ARBA" id="ARBA00022679"/>
    </source>
</evidence>
<evidence type="ECO:0000256" key="9">
    <source>
        <dbReference type="SAM" id="Coils"/>
    </source>
</evidence>
<keyword evidence="3" id="KW-0808">Transferase</keyword>
<keyword evidence="5" id="KW-0418">Kinase</keyword>
<dbReference type="SUPFAM" id="SSF52540">
    <property type="entry name" value="P-loop containing nucleoside triphosphate hydrolases"/>
    <property type="match status" value="1"/>
</dbReference>
<evidence type="ECO:0000313" key="14">
    <source>
        <dbReference type="Proteomes" id="UP000651668"/>
    </source>
</evidence>
<dbReference type="EMBL" id="BMIL01000008">
    <property type="protein sequence ID" value="GGC69848.1"/>
    <property type="molecule type" value="Genomic_DNA"/>
</dbReference>
<protein>
    <recommendedName>
        <fullName evidence="2">non-specific protein-tyrosine kinase</fullName>
        <ecNumber evidence="2">2.7.10.2</ecNumber>
    </recommendedName>
</protein>
<keyword evidence="13" id="KW-0762">Sugar transport</keyword>
<feature type="transmembrane region" description="Helical" evidence="10">
    <location>
        <begin position="29"/>
        <end position="47"/>
    </location>
</feature>
<organism evidence="13 14">
    <name type="scientific">Pedobacter quisquiliarum</name>
    <dbReference type="NCBI Taxonomy" id="1834438"/>
    <lineage>
        <taxon>Bacteria</taxon>
        <taxon>Pseudomonadati</taxon>
        <taxon>Bacteroidota</taxon>
        <taxon>Sphingobacteriia</taxon>
        <taxon>Sphingobacteriales</taxon>
        <taxon>Sphingobacteriaceae</taxon>
        <taxon>Pedobacter</taxon>
    </lineage>
</organism>
<dbReference type="Proteomes" id="UP000651668">
    <property type="component" value="Unassembled WGS sequence"/>
</dbReference>
<reference evidence="13" key="1">
    <citation type="journal article" date="2014" name="Int. J. Syst. Evol. Microbiol.">
        <title>Complete genome sequence of Corynebacterium casei LMG S-19264T (=DSM 44701T), isolated from a smear-ripened cheese.</title>
        <authorList>
            <consortium name="US DOE Joint Genome Institute (JGI-PGF)"/>
            <person name="Walter F."/>
            <person name="Albersmeier A."/>
            <person name="Kalinowski J."/>
            <person name="Ruckert C."/>
        </authorList>
    </citation>
    <scope>NUCLEOTIDE SEQUENCE</scope>
    <source>
        <strain evidence="13">CGMCC 1.15343</strain>
    </source>
</reference>
<dbReference type="NCBIfam" id="TIGR01007">
    <property type="entry name" value="eps_fam"/>
    <property type="match status" value="1"/>
</dbReference>
<dbReference type="InterPro" id="IPR050445">
    <property type="entry name" value="Bact_polysacc_biosynth/exp"/>
</dbReference>
<keyword evidence="7" id="KW-0829">Tyrosine-protein kinase</keyword>
<evidence type="ECO:0000259" key="12">
    <source>
        <dbReference type="Pfam" id="PF13807"/>
    </source>
</evidence>
<evidence type="ECO:0000256" key="7">
    <source>
        <dbReference type="ARBA" id="ARBA00023137"/>
    </source>
</evidence>
<keyword evidence="13" id="KW-0813">Transport</keyword>
<evidence type="ECO:0000259" key="11">
    <source>
        <dbReference type="Pfam" id="PF13614"/>
    </source>
</evidence>
<comment type="caution">
    <text evidence="13">The sequence shown here is derived from an EMBL/GenBank/DDBJ whole genome shotgun (WGS) entry which is preliminary data.</text>
</comment>